<evidence type="ECO:0000256" key="2">
    <source>
        <dbReference type="ARBA" id="ARBA00022525"/>
    </source>
</evidence>
<dbReference type="PANTHER" id="PTHR46751">
    <property type="entry name" value="EPPIN"/>
    <property type="match status" value="1"/>
</dbReference>
<evidence type="ECO:0000256" key="5">
    <source>
        <dbReference type="ARBA" id="ARBA00022900"/>
    </source>
</evidence>
<evidence type="ECO:0000256" key="6">
    <source>
        <dbReference type="ARBA" id="ARBA00023157"/>
    </source>
</evidence>
<comment type="similarity">
    <text evidence="7">Belongs to the venom Kunitz-type family. 03 (sub-Kunitz) subfamily.</text>
</comment>
<feature type="domain" description="BPTI/Kunitz inhibitor" evidence="9">
    <location>
        <begin position="85"/>
        <end position="135"/>
    </location>
</feature>
<keyword evidence="6" id="KW-1015">Disulfide bond</keyword>
<accession>A0A023FQC3</accession>
<feature type="chain" id="PRO_5001521167" description="BPTI/Kunitz inhibitor domain-containing protein" evidence="8">
    <location>
        <begin position="25"/>
        <end position="169"/>
    </location>
</feature>
<dbReference type="InterPro" id="IPR036880">
    <property type="entry name" value="Kunitz_BPTI_sf"/>
</dbReference>
<comment type="subcellular location">
    <subcellularLocation>
        <location evidence="1">Secreted</location>
    </subcellularLocation>
</comment>
<dbReference type="Gene3D" id="4.10.410.10">
    <property type="entry name" value="Pancreatic trypsin inhibitor Kunitz domain"/>
    <property type="match status" value="2"/>
</dbReference>
<dbReference type="EMBL" id="GBBK01000515">
    <property type="protein sequence ID" value="JAC23967.1"/>
    <property type="molecule type" value="mRNA"/>
</dbReference>
<keyword evidence="5" id="KW-0722">Serine protease inhibitor</keyword>
<dbReference type="InterPro" id="IPR051388">
    <property type="entry name" value="Serpin_venom_toxin"/>
</dbReference>
<dbReference type="CDD" id="cd00109">
    <property type="entry name" value="Kunitz-type"/>
    <property type="match status" value="1"/>
</dbReference>
<dbReference type="AlphaFoldDB" id="A0A023FQC3"/>
<dbReference type="PANTHER" id="PTHR46751:SF1">
    <property type="entry name" value="WAP FOUR-DISULFIDE CORE DOMAIN PROTEIN 6A"/>
    <property type="match status" value="1"/>
</dbReference>
<dbReference type="PROSITE" id="PS50279">
    <property type="entry name" value="BPTI_KUNITZ_2"/>
    <property type="match status" value="2"/>
</dbReference>
<evidence type="ECO:0000256" key="4">
    <source>
        <dbReference type="ARBA" id="ARBA00022737"/>
    </source>
</evidence>
<dbReference type="SMART" id="SM00131">
    <property type="entry name" value="KU"/>
    <property type="match status" value="2"/>
</dbReference>
<keyword evidence="2" id="KW-0964">Secreted</keyword>
<dbReference type="GO" id="GO:0004867">
    <property type="term" value="F:serine-type endopeptidase inhibitor activity"/>
    <property type="evidence" value="ECO:0007669"/>
    <property type="project" value="UniProtKB-KW"/>
</dbReference>
<name>A0A023FQC3_AMBCJ</name>
<feature type="signal peptide" evidence="8">
    <location>
        <begin position="1"/>
        <end position="24"/>
    </location>
</feature>
<keyword evidence="8" id="KW-0732">Signal</keyword>
<evidence type="ECO:0000313" key="10">
    <source>
        <dbReference type="EMBL" id="JAC23967.1"/>
    </source>
</evidence>
<reference evidence="10" key="1">
    <citation type="submission" date="2014-03" db="EMBL/GenBank/DDBJ databases">
        <title>The sialotranscriptome of Amblyomma triste, Amblyomma parvum and Amblyomma cajennense ticks, uncovered by 454-based RNA-seq.</title>
        <authorList>
            <person name="Garcia G.R."/>
            <person name="Gardinassi L.G."/>
            <person name="Ribeiro J.M."/>
            <person name="Anatriello E."/>
            <person name="Ferreira B.R."/>
            <person name="Moreira H.N."/>
            <person name="Mafra C."/>
            <person name="Olegario M.M."/>
            <person name="Szabo P.J."/>
            <person name="Miranda-Santos I.K."/>
            <person name="Maruyama S.R."/>
        </authorList>
    </citation>
    <scope>NUCLEOTIDE SEQUENCE</scope>
    <source>
        <strain evidence="10">Uberlandia</strain>
        <tissue evidence="10">Salivary glands</tissue>
    </source>
</reference>
<keyword evidence="4" id="KW-0677">Repeat</keyword>
<proteinExistence type="evidence at transcript level"/>
<evidence type="ECO:0000256" key="7">
    <source>
        <dbReference type="ARBA" id="ARBA00038506"/>
    </source>
</evidence>
<dbReference type="GO" id="GO:0005576">
    <property type="term" value="C:extracellular region"/>
    <property type="evidence" value="ECO:0007669"/>
    <property type="project" value="UniProtKB-SubCell"/>
</dbReference>
<dbReference type="PROSITE" id="PS00280">
    <property type="entry name" value="BPTI_KUNITZ_1"/>
    <property type="match status" value="2"/>
</dbReference>
<feature type="domain" description="BPTI/Kunitz inhibitor" evidence="9">
    <location>
        <begin position="25"/>
        <end position="75"/>
    </location>
</feature>
<dbReference type="Pfam" id="PF00014">
    <property type="entry name" value="Kunitz_BPTI"/>
    <property type="match status" value="2"/>
</dbReference>
<evidence type="ECO:0000256" key="1">
    <source>
        <dbReference type="ARBA" id="ARBA00004613"/>
    </source>
</evidence>
<evidence type="ECO:0000256" key="8">
    <source>
        <dbReference type="SAM" id="SignalP"/>
    </source>
</evidence>
<organism evidence="10">
    <name type="scientific">Amblyomma cajennense</name>
    <name type="common">Cayenne tick</name>
    <name type="synonym">Acarus cajennensis</name>
    <dbReference type="NCBI Taxonomy" id="34607"/>
    <lineage>
        <taxon>Eukaryota</taxon>
        <taxon>Metazoa</taxon>
        <taxon>Ecdysozoa</taxon>
        <taxon>Arthropoda</taxon>
        <taxon>Chelicerata</taxon>
        <taxon>Arachnida</taxon>
        <taxon>Acari</taxon>
        <taxon>Parasitiformes</taxon>
        <taxon>Ixodida</taxon>
        <taxon>Ixodoidea</taxon>
        <taxon>Ixodidae</taxon>
        <taxon>Amblyomminae</taxon>
        <taxon>Amblyomma</taxon>
    </lineage>
</organism>
<dbReference type="PRINTS" id="PR00759">
    <property type="entry name" value="BASICPTASE"/>
</dbReference>
<dbReference type="InterPro" id="IPR020901">
    <property type="entry name" value="Prtase_inh_Kunz-CS"/>
</dbReference>
<sequence length="169" mass="18974">MNFVSAECLLLAASCFCVAQYASGCHGPPQTGPCKASIPMWFFDPKTNTCHTFIYGGCGGNNNKFSSKENCLRTCSKKHWLSPVCKKKPDSGACLAYIPHWYFNHEKGYCQGFVYGGCKGNGNRFTSCWKCMESCGKRRDRHFCKKLIPEFNRSFYGANAPYSIPRLPK</sequence>
<dbReference type="SUPFAM" id="SSF57362">
    <property type="entry name" value="BPTI-like"/>
    <property type="match status" value="2"/>
</dbReference>
<protein>
    <recommendedName>
        <fullName evidence="9">BPTI/Kunitz inhibitor domain-containing protein</fullName>
    </recommendedName>
</protein>
<evidence type="ECO:0000259" key="9">
    <source>
        <dbReference type="PROSITE" id="PS50279"/>
    </source>
</evidence>
<dbReference type="CDD" id="cd22638">
    <property type="entry name" value="Kunitz_amblin-like"/>
    <property type="match status" value="1"/>
</dbReference>
<dbReference type="FunFam" id="4.10.410.10:FF:000020">
    <property type="entry name" value="Collagen, type VI, alpha 3"/>
    <property type="match status" value="2"/>
</dbReference>
<dbReference type="InterPro" id="IPR002223">
    <property type="entry name" value="Kunitz_BPTI"/>
</dbReference>
<evidence type="ECO:0000256" key="3">
    <source>
        <dbReference type="ARBA" id="ARBA00022690"/>
    </source>
</evidence>
<keyword evidence="3" id="KW-0646">Protease inhibitor</keyword>